<keyword evidence="4" id="KW-1185">Reference proteome</keyword>
<reference evidence="2" key="2">
    <citation type="submission" date="2019-06" db="EMBL/GenBank/DDBJ databases">
        <title>Genomics analysis of Aphanomyces spp. identifies a new class of oomycete effector associated with host adaptation.</title>
        <authorList>
            <person name="Gaulin E."/>
        </authorList>
    </citation>
    <scope>NUCLEOTIDE SEQUENCE</scope>
    <source>
        <strain evidence="2">CBS 578.67</strain>
    </source>
</reference>
<feature type="transmembrane region" description="Helical" evidence="1">
    <location>
        <begin position="139"/>
        <end position="157"/>
    </location>
</feature>
<dbReference type="EMBL" id="CAADRA010005239">
    <property type="protein sequence ID" value="VFT87453.1"/>
    <property type="molecule type" value="Genomic_DNA"/>
</dbReference>
<evidence type="ECO:0000313" key="2">
    <source>
        <dbReference type="EMBL" id="KAF0698831.1"/>
    </source>
</evidence>
<feature type="transmembrane region" description="Helical" evidence="1">
    <location>
        <begin position="332"/>
        <end position="356"/>
    </location>
</feature>
<dbReference type="Proteomes" id="UP000332933">
    <property type="component" value="Unassembled WGS sequence"/>
</dbReference>
<protein>
    <submittedName>
        <fullName evidence="3">Aste57867_10580 protein</fullName>
    </submittedName>
</protein>
<evidence type="ECO:0000313" key="4">
    <source>
        <dbReference type="Proteomes" id="UP000332933"/>
    </source>
</evidence>
<keyword evidence="1" id="KW-0472">Membrane</keyword>
<proteinExistence type="predicted"/>
<name>A0A485KR62_9STRA</name>
<dbReference type="AlphaFoldDB" id="A0A485KR62"/>
<feature type="transmembrane region" description="Helical" evidence="1">
    <location>
        <begin position="44"/>
        <end position="65"/>
    </location>
</feature>
<organism evidence="3 4">
    <name type="scientific">Aphanomyces stellatus</name>
    <dbReference type="NCBI Taxonomy" id="120398"/>
    <lineage>
        <taxon>Eukaryota</taxon>
        <taxon>Sar</taxon>
        <taxon>Stramenopiles</taxon>
        <taxon>Oomycota</taxon>
        <taxon>Saprolegniomycetes</taxon>
        <taxon>Saprolegniales</taxon>
        <taxon>Verrucalvaceae</taxon>
        <taxon>Aphanomyces</taxon>
    </lineage>
</organism>
<keyword evidence="1" id="KW-1133">Transmembrane helix</keyword>
<accession>A0A485KR62</accession>
<keyword evidence="1" id="KW-0812">Transmembrane</keyword>
<reference evidence="3 4" key="1">
    <citation type="submission" date="2019-03" db="EMBL/GenBank/DDBJ databases">
        <authorList>
            <person name="Gaulin E."/>
            <person name="Dumas B."/>
        </authorList>
    </citation>
    <scope>NUCLEOTIDE SEQUENCE [LARGE SCALE GENOMIC DNA]</scope>
    <source>
        <strain evidence="3">CBS 568.67</strain>
    </source>
</reference>
<feature type="transmembrane region" description="Helical" evidence="1">
    <location>
        <begin position="12"/>
        <end position="32"/>
    </location>
</feature>
<dbReference type="EMBL" id="VJMH01005218">
    <property type="protein sequence ID" value="KAF0698831.1"/>
    <property type="molecule type" value="Genomic_DNA"/>
</dbReference>
<evidence type="ECO:0000313" key="3">
    <source>
        <dbReference type="EMBL" id="VFT87453.1"/>
    </source>
</evidence>
<sequence>MYNYWQLGMQETISIVNALGFAYNLGITSVPYASQSTTGMTTSLAWIGMTNVVYVCAVLVNCSIVRGMPNSIDQLPFDWDAYIVVRHVVTPVDTLVRKFIGPYGMIDIRYVLPPMALLAHVLEFQNKVRTRRGPYPSRLVWFIILWICFFGSAQSFVQQSFSFDDACVAPIMHTITLGRLSSLYAIAGARLSSATALTSVCNLCPSHATQTSCWTSLQSSVLLFQALSPTHLPSSFESVTPTLVALNVSLVQFAATTNSTPVLLLQNMVSSSSNNTPWSFFGWITMYEWVVGIREVYTFEGDVGTLTTISPSQPFVPLPADPLEVPLRACFYIWYIVVYMTFLLTSEGALVLLFSVRHSFRGLGSSLFYFHRVVGSV</sequence>
<evidence type="ECO:0000256" key="1">
    <source>
        <dbReference type="SAM" id="Phobius"/>
    </source>
</evidence>
<gene>
    <name evidence="3" type="primary">Aste57867_10580</name>
    <name evidence="2" type="ORF">As57867_010540</name>
    <name evidence="3" type="ORF">ASTE57867_10580</name>
</gene>